<reference evidence="2 3" key="1">
    <citation type="submission" date="2018-11" db="EMBL/GenBank/DDBJ databases">
        <authorList>
            <consortium name="Pathogen Informatics"/>
        </authorList>
    </citation>
    <scope>NUCLEOTIDE SEQUENCE [LARGE SCALE GENOMIC DNA]</scope>
</reference>
<proteinExistence type="predicted"/>
<evidence type="ECO:0000313" key="3">
    <source>
        <dbReference type="Proteomes" id="UP000270094"/>
    </source>
</evidence>
<accession>A0A3P7IAM8</accession>
<dbReference type="AlphaFoldDB" id="A0A3P7IAM8"/>
<organism evidence="2 3">
    <name type="scientific">Strongylus vulgaris</name>
    <name type="common">Blood worm</name>
    <dbReference type="NCBI Taxonomy" id="40348"/>
    <lineage>
        <taxon>Eukaryota</taxon>
        <taxon>Metazoa</taxon>
        <taxon>Ecdysozoa</taxon>
        <taxon>Nematoda</taxon>
        <taxon>Chromadorea</taxon>
        <taxon>Rhabditida</taxon>
        <taxon>Rhabditina</taxon>
        <taxon>Rhabditomorpha</taxon>
        <taxon>Strongyloidea</taxon>
        <taxon>Strongylidae</taxon>
        <taxon>Strongylus</taxon>
    </lineage>
</organism>
<dbReference type="OrthoDB" id="5877502at2759"/>
<feature type="region of interest" description="Disordered" evidence="1">
    <location>
        <begin position="155"/>
        <end position="223"/>
    </location>
</feature>
<feature type="non-terminal residue" evidence="2">
    <location>
        <position position="223"/>
    </location>
</feature>
<evidence type="ECO:0000313" key="2">
    <source>
        <dbReference type="EMBL" id="VDM66576.1"/>
    </source>
</evidence>
<gene>
    <name evidence="2" type="ORF">SVUK_LOCUS1574</name>
</gene>
<protein>
    <submittedName>
        <fullName evidence="2">Uncharacterized protein</fullName>
    </submittedName>
</protein>
<dbReference type="Proteomes" id="UP000270094">
    <property type="component" value="Unassembled WGS sequence"/>
</dbReference>
<dbReference type="EMBL" id="UYYB01003195">
    <property type="protein sequence ID" value="VDM66576.1"/>
    <property type="molecule type" value="Genomic_DNA"/>
</dbReference>
<evidence type="ECO:0000256" key="1">
    <source>
        <dbReference type="SAM" id="MobiDB-lite"/>
    </source>
</evidence>
<name>A0A3P7IAM8_STRVU</name>
<sequence length="223" mass="26400">MLGFSENTSSYTVKPFNQQDLSRKVTWQWNAKSRTHEFVLNVIGLEDLVERRSNESTGTHAPDFFCRLCALVIPRRSAALEAHVRSAQHILCYVHKYHPLTIMELDSLPKEGGKEMRKILSQLLKDHQLKEQYCIPIYDPIGEQERKGIVAMQKAKEEERQRQMAEARLKAQEQRKKKDEERRKQREIELEQEKLRLAERARKEKEARERAKRLEEEKAHVKK</sequence>
<keyword evidence="3" id="KW-1185">Reference proteome</keyword>